<dbReference type="Proteomes" id="UP000030780">
    <property type="component" value="Unassembled WGS sequence"/>
</dbReference>
<dbReference type="AlphaFoldDB" id="M7X6I6"/>
<sequence>MSKKLEPCYLMVVLKYFDSVDTLCRFNLVSHNCQTAISATRINPCCGINSIGLAITLGIGRMQRIESKVFDQLDTYQVHFRELEKMNEVDLAKYKMFNIYKFMMRDNPEDCKMALSIRNRISTIGIDTNYSVVFNLETMPMLRELTVRIGDSTKYPVLEDVFAAIKNNKSLQKLTISFKSNLTERIINEVLPQQNRIRISFIISWLDDNDVDKVSELINKSHNPVGISDINLNAFHDFFMNKNKVVLIPLVKKYFRVSKTMKSNPCYNELKNFYLPVREEEI</sequence>
<dbReference type="OrthoDB" id="26723at2759"/>
<organism evidence="1 2">
    <name type="scientific">Entamoeba histolytica HM-3:IMSS</name>
    <dbReference type="NCBI Taxonomy" id="885315"/>
    <lineage>
        <taxon>Eukaryota</taxon>
        <taxon>Amoebozoa</taxon>
        <taxon>Evosea</taxon>
        <taxon>Archamoebae</taxon>
        <taxon>Mastigamoebida</taxon>
        <taxon>Entamoebidae</taxon>
        <taxon>Entamoeba</taxon>
    </lineage>
</organism>
<proteinExistence type="predicted"/>
<evidence type="ECO:0000313" key="2">
    <source>
        <dbReference type="Proteomes" id="UP000030780"/>
    </source>
</evidence>
<gene>
    <name evidence="1" type="ORF">KM1_150530</name>
</gene>
<dbReference type="EMBL" id="KB637628">
    <property type="protein sequence ID" value="EMS15648.1"/>
    <property type="molecule type" value="Genomic_DNA"/>
</dbReference>
<evidence type="ECO:0000313" key="1">
    <source>
        <dbReference type="EMBL" id="EMS15648.1"/>
    </source>
</evidence>
<name>M7X6I6_ENTHI</name>
<accession>M7X6I6</accession>
<reference evidence="1 2" key="1">
    <citation type="submission" date="2013-01" db="EMBL/GenBank/DDBJ databases">
        <authorList>
            <person name="Inman J."/>
            <person name="Zafar N."/>
            <person name="Lorenzi H."/>
            <person name="Caler E."/>
        </authorList>
    </citation>
    <scope>NUCLEOTIDE SEQUENCE [LARGE SCALE GENOMIC DNA]</scope>
    <source>
        <strain evidence="1 2">HM-3:IMSS</strain>
    </source>
</reference>
<dbReference type="VEuPathDB" id="AmoebaDB:KM1_150530"/>
<protein>
    <submittedName>
        <fullName evidence="1">Uncharacterized protein</fullName>
    </submittedName>
</protein>